<dbReference type="EMBL" id="WHYR01000005">
    <property type="protein sequence ID" value="MQL51247.1"/>
    <property type="molecule type" value="Genomic_DNA"/>
</dbReference>
<evidence type="ECO:0000313" key="3">
    <source>
        <dbReference type="Proteomes" id="UP000441717"/>
    </source>
</evidence>
<evidence type="ECO:0000256" key="1">
    <source>
        <dbReference type="SAM" id="Phobius"/>
    </source>
</evidence>
<dbReference type="OrthoDB" id="1809939at2"/>
<feature type="transmembrane region" description="Helical" evidence="1">
    <location>
        <begin position="43"/>
        <end position="65"/>
    </location>
</feature>
<gene>
    <name evidence="2" type="ORF">GFC01_03015</name>
</gene>
<protein>
    <submittedName>
        <fullName evidence="2">Uncharacterized protein</fullName>
    </submittedName>
</protein>
<keyword evidence="1" id="KW-1133">Transmembrane helix</keyword>
<feature type="transmembrane region" description="Helical" evidence="1">
    <location>
        <begin position="12"/>
        <end position="37"/>
    </location>
</feature>
<organism evidence="2 3">
    <name type="scientific">Desulfofundulus thermobenzoicus</name>
    <dbReference type="NCBI Taxonomy" id="29376"/>
    <lineage>
        <taxon>Bacteria</taxon>
        <taxon>Bacillati</taxon>
        <taxon>Bacillota</taxon>
        <taxon>Clostridia</taxon>
        <taxon>Eubacteriales</taxon>
        <taxon>Peptococcaceae</taxon>
        <taxon>Desulfofundulus</taxon>
    </lineage>
</organism>
<dbReference type="AlphaFoldDB" id="A0A6N7INS3"/>
<name>A0A6N7INS3_9FIRM</name>
<accession>A0A6N7INS3</accession>
<sequence length="99" mass="10740">MYHPGEIKTPGLELLLVLLRLFIFAGTLFLVAGIGIIVHSPAVVTGVVAGITAFTLLVSGIFEVVNYRCPHCGYTTRTIKGFGSYRCPRCQQCSYITGM</sequence>
<keyword evidence="3" id="KW-1185">Reference proteome</keyword>
<reference evidence="2 3" key="1">
    <citation type="submission" date="2019-10" db="EMBL/GenBank/DDBJ databases">
        <title>Comparative genomics of sulfur disproportionating microorganisms.</title>
        <authorList>
            <person name="Ward L.M."/>
            <person name="Bertran E."/>
            <person name="Johnston D."/>
        </authorList>
    </citation>
    <scope>NUCLEOTIDE SEQUENCE [LARGE SCALE GENOMIC DNA]</scope>
    <source>
        <strain evidence="2 3">DSM 14055</strain>
    </source>
</reference>
<comment type="caution">
    <text evidence="2">The sequence shown here is derived from an EMBL/GenBank/DDBJ whole genome shotgun (WGS) entry which is preliminary data.</text>
</comment>
<proteinExistence type="predicted"/>
<dbReference type="Proteomes" id="UP000441717">
    <property type="component" value="Unassembled WGS sequence"/>
</dbReference>
<keyword evidence="1" id="KW-0812">Transmembrane</keyword>
<keyword evidence="1" id="KW-0472">Membrane</keyword>
<evidence type="ECO:0000313" key="2">
    <source>
        <dbReference type="EMBL" id="MQL51247.1"/>
    </source>
</evidence>